<evidence type="ECO:0008006" key="3">
    <source>
        <dbReference type="Google" id="ProtNLM"/>
    </source>
</evidence>
<dbReference type="eggNOG" id="COG2968">
    <property type="taxonomic scope" value="Bacteria"/>
</dbReference>
<dbReference type="GO" id="GO:0006974">
    <property type="term" value="P:DNA damage response"/>
    <property type="evidence" value="ECO:0007669"/>
    <property type="project" value="TreeGrafter"/>
</dbReference>
<organism evidence="1 2">
    <name type="scientific">Nocardia nova SH22a</name>
    <dbReference type="NCBI Taxonomy" id="1415166"/>
    <lineage>
        <taxon>Bacteria</taxon>
        <taxon>Bacillati</taxon>
        <taxon>Actinomycetota</taxon>
        <taxon>Actinomycetes</taxon>
        <taxon>Mycobacteriales</taxon>
        <taxon>Nocardiaceae</taxon>
        <taxon>Nocardia</taxon>
    </lineage>
</organism>
<proteinExistence type="predicted"/>
<dbReference type="Gene3D" id="3.30.110.170">
    <property type="entry name" value="Protein of unknown function (DUF541), domain 1"/>
    <property type="match status" value="1"/>
</dbReference>
<dbReference type="PATRIC" id="fig|1415166.3.peg.7335"/>
<dbReference type="Proteomes" id="UP000019150">
    <property type="component" value="Chromosome"/>
</dbReference>
<dbReference type="OrthoDB" id="5195768at2"/>
<dbReference type="PROSITE" id="PS51257">
    <property type="entry name" value="PROKAR_LIPOPROTEIN"/>
    <property type="match status" value="1"/>
</dbReference>
<dbReference type="EMBL" id="CP006850">
    <property type="protein sequence ID" value="AHH21908.1"/>
    <property type="molecule type" value="Genomic_DNA"/>
</dbReference>
<sequence>MRRFTGIVAVIAGTILLLTGCGSSDSGTSREVTVVGTGQVRGAPDTLNADVGVEVTAPDVSTAIDQANDKAKAVTDAMVTAGAKREDIQTTDVAVQPQYGPDRNVTGYTATNTVHVVVRDLPKASAILSAAVQAGGNATRISGVSFALDDNSKLLADARAGAFADAKARANQYAVLSGLKLRDVKTINETRSGESTAPQAKAQFAAPDVPLEPGQQTVTFTVTVTWNMG</sequence>
<protein>
    <recommendedName>
        <fullName evidence="3">DUF541 domain-containing protein</fullName>
    </recommendedName>
</protein>
<name>W5TSQ2_9NOCA</name>
<keyword evidence="2" id="KW-1185">Reference proteome</keyword>
<dbReference type="Pfam" id="PF04402">
    <property type="entry name" value="SIMPL"/>
    <property type="match status" value="1"/>
</dbReference>
<dbReference type="STRING" id="1415166.NONO_c71500"/>
<dbReference type="HOGENOM" id="CLU_080344_4_1_11"/>
<dbReference type="Gene3D" id="3.30.70.2970">
    <property type="entry name" value="Protein of unknown function (DUF541), domain 2"/>
    <property type="match status" value="1"/>
</dbReference>
<dbReference type="AlphaFoldDB" id="W5TSQ2"/>
<gene>
    <name evidence="1" type="ORF">NONO_c71500</name>
</gene>
<dbReference type="RefSeq" id="WP_025353190.1">
    <property type="nucleotide sequence ID" value="NZ_CP006850.1"/>
</dbReference>
<dbReference type="InterPro" id="IPR052022">
    <property type="entry name" value="26kDa_periplasmic_antigen"/>
</dbReference>
<evidence type="ECO:0000313" key="1">
    <source>
        <dbReference type="EMBL" id="AHH21908.1"/>
    </source>
</evidence>
<evidence type="ECO:0000313" key="2">
    <source>
        <dbReference type="Proteomes" id="UP000019150"/>
    </source>
</evidence>
<dbReference type="PANTHER" id="PTHR34387:SF1">
    <property type="entry name" value="PERIPLASMIC IMMUNOGENIC PROTEIN"/>
    <property type="match status" value="1"/>
</dbReference>
<dbReference type="PANTHER" id="PTHR34387">
    <property type="entry name" value="SLR1258 PROTEIN"/>
    <property type="match status" value="1"/>
</dbReference>
<dbReference type="InterPro" id="IPR007497">
    <property type="entry name" value="SIMPL/DUF541"/>
</dbReference>
<dbReference type="KEGG" id="nno:NONO_c71500"/>
<accession>W5TSQ2</accession>
<reference evidence="1 2" key="1">
    <citation type="journal article" date="2014" name="Appl. Environ. Microbiol.">
        <title>Insights into the Microbial Degradation of Rubber and Gutta-Percha by Analysis of the Complete Genome of Nocardia nova SH22a.</title>
        <authorList>
            <person name="Luo Q."/>
            <person name="Hiessl S."/>
            <person name="Poehlein A."/>
            <person name="Daniel R."/>
            <person name="Steinbuchel A."/>
        </authorList>
    </citation>
    <scope>NUCLEOTIDE SEQUENCE [LARGE SCALE GENOMIC DNA]</scope>
    <source>
        <strain evidence="1">SH22a</strain>
    </source>
</reference>